<evidence type="ECO:0000313" key="5">
    <source>
        <dbReference type="EMBL" id="CCA23503.1"/>
    </source>
</evidence>
<organism evidence="5">
    <name type="scientific">Albugo laibachii Nc14</name>
    <dbReference type="NCBI Taxonomy" id="890382"/>
    <lineage>
        <taxon>Eukaryota</taxon>
        <taxon>Sar</taxon>
        <taxon>Stramenopiles</taxon>
        <taxon>Oomycota</taxon>
        <taxon>Peronosporomycetes</taxon>
        <taxon>Albuginales</taxon>
        <taxon>Albuginaceae</taxon>
        <taxon>Albugo</taxon>
    </lineage>
</organism>
<keyword evidence="3" id="KW-0964">Secreted</keyword>
<dbReference type="GO" id="GO:0043657">
    <property type="term" value="C:host cell"/>
    <property type="evidence" value="ECO:0007669"/>
    <property type="project" value="UniProtKB-SubCell"/>
</dbReference>
<name>F0WQ97_9STRA</name>
<reference evidence="5" key="1">
    <citation type="journal article" date="2011" name="PLoS Biol.">
        <title>Gene gain and loss during evolution of obligate parasitism in the white rust pathogen of Arabidopsis thaliana.</title>
        <authorList>
            <person name="Kemen E."/>
            <person name="Gardiner A."/>
            <person name="Schultz-Larsen T."/>
            <person name="Kemen A.C."/>
            <person name="Balmuth A.L."/>
            <person name="Robert-Seilaniantz A."/>
            <person name="Bailey K."/>
            <person name="Holub E."/>
            <person name="Studholme D.J."/>
            <person name="Maclean D."/>
            <person name="Jones J.D."/>
        </authorList>
    </citation>
    <scope>NUCLEOTIDE SEQUENCE</scope>
</reference>
<evidence type="ECO:0000256" key="1">
    <source>
        <dbReference type="ARBA" id="ARBA00004340"/>
    </source>
</evidence>
<feature type="domain" description="Crinkler effector protein N-terminal" evidence="4">
    <location>
        <begin position="1"/>
        <end position="110"/>
    </location>
</feature>
<dbReference type="InterPro" id="IPR045379">
    <property type="entry name" value="Crinkler_N"/>
</dbReference>
<evidence type="ECO:0000256" key="3">
    <source>
        <dbReference type="ARBA" id="ARBA00022525"/>
    </source>
</evidence>
<dbReference type="EMBL" id="FR824241">
    <property type="protein sequence ID" value="CCA23503.1"/>
    <property type="molecule type" value="Genomic_DNA"/>
</dbReference>
<sequence length="215" mass="24372">MMLFCVLTGIPGSAFPVDIDNDLSVGHLKEEIKKKNKRTIQCDARELKLYPANRNGAWLVDASDDVQLLRNGETSHVQDLLGEELSSVRILDKIFTNLNRDDEVNHVLVVVPKQSDRNIGEHSEPSKTMEELYYVKSKLGHADAPSKRKRYTHSQMSSKKGRMLLQDMKLRKESAHIIIPDTDTAIDVEAFDWAKVAIVDGKEISLTEEQLRAIY</sequence>
<evidence type="ECO:0000256" key="2">
    <source>
        <dbReference type="ARBA" id="ARBA00004613"/>
    </source>
</evidence>
<proteinExistence type="predicted"/>
<protein>
    <submittedName>
        <fullName evidence="5">CRN3</fullName>
    </submittedName>
</protein>
<dbReference type="HOGENOM" id="CLU_054504_0_0_1"/>
<comment type="subcellular location">
    <subcellularLocation>
        <location evidence="1">Host cell</location>
    </subcellularLocation>
    <subcellularLocation>
        <location evidence="2">Secreted</location>
    </subcellularLocation>
</comment>
<reference evidence="5" key="2">
    <citation type="submission" date="2011-02" db="EMBL/GenBank/DDBJ databases">
        <authorList>
            <person name="MacLean D."/>
        </authorList>
    </citation>
    <scope>NUCLEOTIDE SEQUENCE</scope>
</reference>
<accession>F0WQ97</accession>
<gene>
    <name evidence="5" type="primary">AlNc14C196G8578</name>
    <name evidence="5" type="ORF">ALNC14_096470</name>
</gene>
<dbReference type="GO" id="GO:0005576">
    <property type="term" value="C:extracellular region"/>
    <property type="evidence" value="ECO:0007669"/>
    <property type="project" value="UniProtKB-SubCell"/>
</dbReference>
<dbReference type="Pfam" id="PF20147">
    <property type="entry name" value="Crinkler"/>
    <property type="match status" value="1"/>
</dbReference>
<dbReference type="AlphaFoldDB" id="F0WQ97"/>
<evidence type="ECO:0000259" key="4">
    <source>
        <dbReference type="Pfam" id="PF20147"/>
    </source>
</evidence>